<keyword evidence="3" id="KW-1185">Reference proteome</keyword>
<feature type="compositionally biased region" description="Basic residues" evidence="1">
    <location>
        <begin position="315"/>
        <end position="324"/>
    </location>
</feature>
<feature type="compositionally biased region" description="Low complexity" evidence="1">
    <location>
        <begin position="468"/>
        <end position="478"/>
    </location>
</feature>
<feature type="compositionally biased region" description="Low complexity" evidence="1">
    <location>
        <begin position="41"/>
        <end position="51"/>
    </location>
</feature>
<feature type="compositionally biased region" description="Low complexity" evidence="1">
    <location>
        <begin position="765"/>
        <end position="780"/>
    </location>
</feature>
<dbReference type="OrthoDB" id="5423926at2759"/>
<accession>A0A0D2HFU8</accession>
<feature type="compositionally biased region" description="Low complexity" evidence="1">
    <location>
        <begin position="535"/>
        <end position="544"/>
    </location>
</feature>
<dbReference type="HOGENOM" id="CLU_002643_0_0_1"/>
<feature type="compositionally biased region" description="Acidic residues" evidence="1">
    <location>
        <begin position="722"/>
        <end position="731"/>
    </location>
</feature>
<feature type="compositionally biased region" description="Low complexity" evidence="1">
    <location>
        <begin position="72"/>
        <end position="96"/>
    </location>
</feature>
<feature type="compositionally biased region" description="Pro residues" evidence="1">
    <location>
        <begin position="1051"/>
        <end position="1066"/>
    </location>
</feature>
<feature type="compositionally biased region" description="Polar residues" evidence="1">
    <location>
        <begin position="521"/>
        <end position="534"/>
    </location>
</feature>
<feature type="compositionally biased region" description="Low complexity" evidence="1">
    <location>
        <begin position="106"/>
        <end position="119"/>
    </location>
</feature>
<feature type="compositionally biased region" description="Low complexity" evidence="1">
    <location>
        <begin position="1031"/>
        <end position="1050"/>
    </location>
</feature>
<dbReference type="GeneID" id="25288664"/>
<feature type="compositionally biased region" description="Pro residues" evidence="1">
    <location>
        <begin position="213"/>
        <end position="222"/>
    </location>
</feature>
<feature type="region of interest" description="Disordered" evidence="1">
    <location>
        <begin position="41"/>
        <end position="241"/>
    </location>
</feature>
<name>A0A0D2HFU8_9EURO</name>
<dbReference type="EMBL" id="KN847475">
    <property type="protein sequence ID" value="KIX09513.1"/>
    <property type="molecule type" value="Genomic_DNA"/>
</dbReference>
<evidence type="ECO:0000313" key="2">
    <source>
        <dbReference type="EMBL" id="KIX09513.1"/>
    </source>
</evidence>
<feature type="region of interest" description="Disordered" evidence="1">
    <location>
        <begin position="966"/>
        <end position="985"/>
    </location>
</feature>
<feature type="region of interest" description="Disordered" evidence="1">
    <location>
        <begin position="1"/>
        <end position="26"/>
    </location>
</feature>
<dbReference type="VEuPathDB" id="FungiDB:Z518_00593"/>
<feature type="compositionally biased region" description="Basic and acidic residues" evidence="1">
    <location>
        <begin position="371"/>
        <end position="384"/>
    </location>
</feature>
<feature type="compositionally biased region" description="Low complexity" evidence="1">
    <location>
        <begin position="1174"/>
        <end position="1187"/>
    </location>
</feature>
<feature type="compositionally biased region" description="Low complexity" evidence="1">
    <location>
        <begin position="916"/>
        <end position="928"/>
    </location>
</feature>
<feature type="compositionally biased region" description="Polar residues" evidence="1">
    <location>
        <begin position="430"/>
        <end position="444"/>
    </location>
</feature>
<dbReference type="Proteomes" id="UP000053617">
    <property type="component" value="Unassembled WGS sequence"/>
</dbReference>
<feature type="compositionally biased region" description="Polar residues" evidence="1">
    <location>
        <begin position="388"/>
        <end position="404"/>
    </location>
</feature>
<gene>
    <name evidence="2" type="ORF">Z518_00593</name>
</gene>
<feature type="compositionally biased region" description="Basic and acidic residues" evidence="1">
    <location>
        <begin position="340"/>
        <end position="358"/>
    </location>
</feature>
<feature type="region of interest" description="Disordered" evidence="1">
    <location>
        <begin position="1005"/>
        <end position="1423"/>
    </location>
</feature>
<feature type="region of interest" description="Disordered" evidence="1">
    <location>
        <begin position="257"/>
        <end position="669"/>
    </location>
</feature>
<proteinExistence type="predicted"/>
<feature type="compositionally biased region" description="Basic and acidic residues" evidence="1">
    <location>
        <begin position="479"/>
        <end position="497"/>
    </location>
</feature>
<feature type="compositionally biased region" description="Low complexity" evidence="1">
    <location>
        <begin position="949"/>
        <end position="959"/>
    </location>
</feature>
<evidence type="ECO:0000313" key="3">
    <source>
        <dbReference type="Proteomes" id="UP000053617"/>
    </source>
</evidence>
<feature type="compositionally biased region" description="Polar residues" evidence="1">
    <location>
        <begin position="52"/>
        <end position="68"/>
    </location>
</feature>
<feature type="compositionally biased region" description="Low complexity" evidence="1">
    <location>
        <begin position="654"/>
        <end position="668"/>
    </location>
</feature>
<dbReference type="RefSeq" id="XP_013276649.1">
    <property type="nucleotide sequence ID" value="XM_013421195.1"/>
</dbReference>
<sequence>MSFLHRRSRSASASRPQTPASASAHMAATQAFLASRASQANLSASAAATALRTMSPTPTPVDQVQTKRMIQRQASLGALSGSARGRSRGGLQRQSSNGSMTERTFRTPSPSPSRQPSRSGLVEAPPLPDIPQEFAHPSPLPVKKKKRASSQEAPPPRVSSPPLTRPVNRGQSLDRYDHSQQTGPPQRNNNLPKANELERADSRNSINFSRPLSPRPQSPVTPSPVGQSPMLTRGEQPASNAVARAISPVQAENIQYGLTQTASQPVKKKKKKIVSGSAEGNHLHTGTLASKPVVTPLEPGPERDVQMQGQELPPVKRKKKKKKVAVSGPNAHFPPSDTSSRTDSDSDSTLERTRERHTQRASGVLAKRPSIVREDWEGEQKEEASPPQVISTTEQTLSPAQDLTTPLAGKRPISVANVSRKIEEPIVQPRTVNHNASSEDQAISSPERPETSPASSNGLKVVEPQPTRGSSLSPSRSTRFSDRLSSDLAAGRKHEPLPRSVSPAKSALKHHIPTPALSPGDPNQPQACGSSVTPSESSDMSSASTEGPPKRKKSVRVSFDSQPEIVGTAATPQSPESPEKEEKKGWLGLGKKPTLDTVPSNDDIEALMKPRPQLPSFGSVRGQKFRDMNDSDAAHTPRSLPENRLSAPILEGKTLSPSITSSETSSSSYIAGPTIGVSSDHAVGAILALEAQRASQAGRDRGNEPVPPEVTSVQGTVSFSDSESESSETEETSNAIPPDDKGDVMIDMAPKSDQAPNHDQRASLSVEIPSQPEVPVVSVSPPTPALEQTKPDDQWQVDVPGGFPELSEPGAPPQEPKKPSLIATDVSETSSGLEIESTENESDTESIYSDAAEDPSELDRTVFGSINAIVDSPIVATPPESPLAQVSQPRPPQAQHTDSWEAAQARWSGIAEQRRQAPAQAQALTTQPGRAPPPKQLRSSQPRRKRKSPAAIAAAASVPAAALAAQGLLDSPPRRKNLSSAYPMIEQTRPEVAAAAAAPFRLSMRAGAPSKAEPSFRKSMRHENRDSRVHPVAMQQQRPPQQPRAALQKKPAPPPVAAPTPAPAPRIPAARPVPSNDSDSESSFKRARRTKSTTGGKYTMRRSMRGVPEPSMRDNGRYVARSLSPVGRRPFSPPTGPHTMRTSMRGSVDNTVPTLRGSAEAKRSSSLFGRRQKSSPSAPSADALAAATHRYQSRIADSDDEDDQPTRSQWRSRYADDSDDESEMAHFTPVRGIPRRGNDGDSTDLEDSSDDEKQLPAQAPAKLQIPPNSVSAPSGEPRSPSSGKSRGLLGIFRSKKEQPSSPVAAPLRPPAKADTRKPSQLGFSSAAERDRIIEQTRAGLEAAKDQQHVGSPPTHGKLHRRQQPQRIMSDTWPLPPKPRDNTINRPNTSDGAPLINGMTTLNQGRMRTEEPFPAVGRSGKKKRFPMLRKAFGLKD</sequence>
<dbReference type="STRING" id="1442369.A0A0D2HFU8"/>
<feature type="compositionally biased region" description="Low complexity" evidence="1">
    <location>
        <begin position="10"/>
        <end position="26"/>
    </location>
</feature>
<feature type="compositionally biased region" description="Basic and acidic residues" evidence="1">
    <location>
        <begin position="624"/>
        <end position="635"/>
    </location>
</feature>
<organism evidence="2 3">
    <name type="scientific">Rhinocladiella mackenziei CBS 650.93</name>
    <dbReference type="NCBI Taxonomy" id="1442369"/>
    <lineage>
        <taxon>Eukaryota</taxon>
        <taxon>Fungi</taxon>
        <taxon>Dikarya</taxon>
        <taxon>Ascomycota</taxon>
        <taxon>Pezizomycotina</taxon>
        <taxon>Eurotiomycetes</taxon>
        <taxon>Chaetothyriomycetidae</taxon>
        <taxon>Chaetothyriales</taxon>
        <taxon>Herpotrichiellaceae</taxon>
        <taxon>Rhinocladiella</taxon>
    </lineage>
</organism>
<feature type="region of interest" description="Disordered" evidence="1">
    <location>
        <begin position="693"/>
        <end position="959"/>
    </location>
</feature>
<reference evidence="2 3" key="1">
    <citation type="submission" date="2015-01" db="EMBL/GenBank/DDBJ databases">
        <title>The Genome Sequence of Rhinocladiella mackenzie CBS 650.93.</title>
        <authorList>
            <consortium name="The Broad Institute Genomics Platform"/>
            <person name="Cuomo C."/>
            <person name="de Hoog S."/>
            <person name="Gorbushina A."/>
            <person name="Stielow B."/>
            <person name="Teixiera M."/>
            <person name="Abouelleil A."/>
            <person name="Chapman S.B."/>
            <person name="Priest M."/>
            <person name="Young S.K."/>
            <person name="Wortman J."/>
            <person name="Nusbaum C."/>
            <person name="Birren B."/>
        </authorList>
    </citation>
    <scope>NUCLEOTIDE SEQUENCE [LARGE SCALE GENOMIC DNA]</scope>
    <source>
        <strain evidence="2 3">CBS 650.93</strain>
    </source>
</reference>
<feature type="compositionally biased region" description="Acidic residues" evidence="1">
    <location>
        <begin position="1241"/>
        <end position="1250"/>
    </location>
</feature>
<protein>
    <submittedName>
        <fullName evidence="2">Uncharacterized protein</fullName>
    </submittedName>
</protein>
<feature type="compositionally biased region" description="Polar residues" evidence="1">
    <location>
        <begin position="179"/>
        <end position="192"/>
    </location>
</feature>
<evidence type="ECO:0000256" key="1">
    <source>
        <dbReference type="SAM" id="MobiDB-lite"/>
    </source>
</evidence>
<feature type="compositionally biased region" description="Polar residues" evidence="1">
    <location>
        <begin position="711"/>
        <end position="721"/>
    </location>
</feature>
<feature type="compositionally biased region" description="Polar residues" evidence="1">
    <location>
        <begin position="1140"/>
        <end position="1153"/>
    </location>
</feature>